<dbReference type="PRINTS" id="PR00727">
    <property type="entry name" value="LEADERPTASE"/>
</dbReference>
<organism evidence="11 12">
    <name type="scientific">Adonisia turfae CCMR0082</name>
    <dbReference type="NCBI Taxonomy" id="2304604"/>
    <lineage>
        <taxon>Bacteria</taxon>
        <taxon>Bacillati</taxon>
        <taxon>Cyanobacteriota</taxon>
        <taxon>Adonisia</taxon>
        <taxon>Adonisia turfae</taxon>
    </lineage>
</organism>
<evidence type="ECO:0000259" key="10">
    <source>
        <dbReference type="Pfam" id="PF10502"/>
    </source>
</evidence>
<dbReference type="PROSITE" id="PS00761">
    <property type="entry name" value="SPASE_I_3"/>
    <property type="match status" value="1"/>
</dbReference>
<sequence>MTAEKSSPETTLGTSLQTMVKSNARLVAIAMTIAVVIRLFIAEPRFIPSNSMDPTLHIGDRLLIEKLSYRFHPPHHGDIVVFEPPPQLQAIGYRPEQAFIKRVMGLPGDTLAVRQGQVYRNDQPLTEPYILAAPNYEMTPVAVPDNTVFVMGDNRNDSNDSHIWGFLPIENIIGHATVRFWPPDDLGTV</sequence>
<name>A0A6M0S6J9_9CYAN</name>
<feature type="active site" evidence="7">
    <location>
        <position position="51"/>
    </location>
</feature>
<proteinExistence type="inferred from homology"/>
<keyword evidence="8" id="KW-0812">Transmembrane</keyword>
<accession>A0A6M0S6J9</accession>
<reference evidence="11 12" key="1">
    <citation type="journal article" date="2020" name="Microb. Ecol.">
        <title>Ecogenomics of the Marine Benthic Filamentous Cyanobacterium Adonisia.</title>
        <authorList>
            <person name="Walter J.M."/>
            <person name="Coutinho F.H."/>
            <person name="Leomil L."/>
            <person name="Hargreaves P.I."/>
            <person name="Campeao M.E."/>
            <person name="Vieira V.V."/>
            <person name="Silva B.S."/>
            <person name="Fistarol G.O."/>
            <person name="Salomon P.S."/>
            <person name="Sawabe T."/>
            <person name="Mino S."/>
            <person name="Hosokawa M."/>
            <person name="Miyashita H."/>
            <person name="Maruyama F."/>
            <person name="van Verk M.C."/>
            <person name="Dutilh B.E."/>
            <person name="Thompson C.C."/>
            <person name="Thompson F.L."/>
        </authorList>
    </citation>
    <scope>NUCLEOTIDE SEQUENCE [LARGE SCALE GENOMIC DNA]</scope>
    <source>
        <strain evidence="11 12">CCMR0082</strain>
    </source>
</reference>
<dbReference type="Proteomes" id="UP000473574">
    <property type="component" value="Unassembled WGS sequence"/>
</dbReference>
<evidence type="ECO:0000313" key="11">
    <source>
        <dbReference type="EMBL" id="NEZ64055.1"/>
    </source>
</evidence>
<dbReference type="CDD" id="cd06530">
    <property type="entry name" value="S26_SPase_I"/>
    <property type="match status" value="1"/>
</dbReference>
<dbReference type="AlphaFoldDB" id="A0A6M0S6J9"/>
<dbReference type="GO" id="GO:0005886">
    <property type="term" value="C:plasma membrane"/>
    <property type="evidence" value="ECO:0007669"/>
    <property type="project" value="UniProtKB-SubCell"/>
</dbReference>
<dbReference type="InterPro" id="IPR019758">
    <property type="entry name" value="Pept_S26A_signal_pept_1_CS"/>
</dbReference>
<feature type="transmembrane region" description="Helical" evidence="8">
    <location>
        <begin position="24"/>
        <end position="41"/>
    </location>
</feature>
<keyword evidence="8" id="KW-1133">Transmembrane helix</keyword>
<protein>
    <recommendedName>
        <fullName evidence="4 8">Signal peptidase I</fullName>
        <ecNumber evidence="4 8">3.4.21.89</ecNumber>
    </recommendedName>
</protein>
<dbReference type="EC" id="3.4.21.89" evidence="4 8"/>
<dbReference type="InterPro" id="IPR019533">
    <property type="entry name" value="Peptidase_S26"/>
</dbReference>
<dbReference type="InterPro" id="IPR019757">
    <property type="entry name" value="Pept_S26A_signal_pept_1_Lys-AS"/>
</dbReference>
<evidence type="ECO:0000256" key="4">
    <source>
        <dbReference type="ARBA" id="ARBA00013208"/>
    </source>
</evidence>
<comment type="similarity">
    <text evidence="3 9">Belongs to the peptidase S26 family.</text>
</comment>
<dbReference type="GO" id="GO:0004252">
    <property type="term" value="F:serine-type endopeptidase activity"/>
    <property type="evidence" value="ECO:0007669"/>
    <property type="project" value="InterPro"/>
</dbReference>
<dbReference type="GO" id="GO:0006465">
    <property type="term" value="P:signal peptide processing"/>
    <property type="evidence" value="ECO:0007669"/>
    <property type="project" value="InterPro"/>
</dbReference>
<evidence type="ECO:0000256" key="7">
    <source>
        <dbReference type="PIRSR" id="PIRSR600223-1"/>
    </source>
</evidence>
<dbReference type="PANTHER" id="PTHR43390:SF1">
    <property type="entry name" value="CHLOROPLAST PROCESSING PEPTIDASE"/>
    <property type="match status" value="1"/>
</dbReference>
<dbReference type="GO" id="GO:0009003">
    <property type="term" value="F:signal peptidase activity"/>
    <property type="evidence" value="ECO:0007669"/>
    <property type="project" value="UniProtKB-EC"/>
</dbReference>
<evidence type="ECO:0000256" key="2">
    <source>
        <dbReference type="ARBA" id="ARBA00004401"/>
    </source>
</evidence>
<evidence type="ECO:0000313" key="12">
    <source>
        <dbReference type="Proteomes" id="UP000473574"/>
    </source>
</evidence>
<keyword evidence="8" id="KW-0472">Membrane</keyword>
<comment type="catalytic activity">
    <reaction evidence="1 8">
        <text>Cleavage of hydrophobic, N-terminal signal or leader sequences from secreted and periplasmic proteins.</text>
        <dbReference type="EC" id="3.4.21.89"/>
    </reaction>
</comment>
<evidence type="ECO:0000256" key="1">
    <source>
        <dbReference type="ARBA" id="ARBA00000677"/>
    </source>
</evidence>
<evidence type="ECO:0000256" key="6">
    <source>
        <dbReference type="ARBA" id="ARBA00022801"/>
    </source>
</evidence>
<feature type="domain" description="Peptidase S26" evidence="10">
    <location>
        <begin position="24"/>
        <end position="181"/>
    </location>
</feature>
<evidence type="ECO:0000256" key="9">
    <source>
        <dbReference type="RuleBase" id="RU362042"/>
    </source>
</evidence>
<dbReference type="NCBIfam" id="TIGR02227">
    <property type="entry name" value="sigpep_I_bact"/>
    <property type="match status" value="1"/>
</dbReference>
<dbReference type="SUPFAM" id="SSF51306">
    <property type="entry name" value="LexA/Signal peptidase"/>
    <property type="match status" value="1"/>
</dbReference>
<dbReference type="InterPro" id="IPR019756">
    <property type="entry name" value="Pept_S26A_signal_pept_1_Ser-AS"/>
</dbReference>
<keyword evidence="5 8" id="KW-0645">Protease</keyword>
<evidence type="ECO:0000256" key="8">
    <source>
        <dbReference type="RuleBase" id="RU003993"/>
    </source>
</evidence>
<feature type="active site" evidence="7">
    <location>
        <position position="101"/>
    </location>
</feature>
<dbReference type="Pfam" id="PF10502">
    <property type="entry name" value="Peptidase_S26"/>
    <property type="match status" value="1"/>
</dbReference>
<comment type="subcellular location">
    <subcellularLocation>
        <location evidence="2">Cell membrane</location>
        <topology evidence="2">Single-pass type II membrane protein</topology>
    </subcellularLocation>
    <subcellularLocation>
        <location evidence="9">Membrane</location>
        <topology evidence="9">Single-pass type II membrane protein</topology>
    </subcellularLocation>
</comment>
<dbReference type="EMBL" id="QZCE01000002">
    <property type="protein sequence ID" value="NEZ64055.1"/>
    <property type="molecule type" value="Genomic_DNA"/>
</dbReference>
<dbReference type="PANTHER" id="PTHR43390">
    <property type="entry name" value="SIGNAL PEPTIDASE I"/>
    <property type="match status" value="1"/>
</dbReference>
<evidence type="ECO:0000256" key="5">
    <source>
        <dbReference type="ARBA" id="ARBA00022670"/>
    </source>
</evidence>
<gene>
    <name evidence="11" type="primary">lepB</name>
    <name evidence="11" type="ORF">D0962_14865</name>
</gene>
<dbReference type="InterPro" id="IPR036286">
    <property type="entry name" value="LexA/Signal_pep-like_sf"/>
</dbReference>
<keyword evidence="6 8" id="KW-0378">Hydrolase</keyword>
<comment type="caution">
    <text evidence="11">The sequence shown here is derived from an EMBL/GenBank/DDBJ whole genome shotgun (WGS) entry which is preliminary data.</text>
</comment>
<evidence type="ECO:0000256" key="3">
    <source>
        <dbReference type="ARBA" id="ARBA00009370"/>
    </source>
</evidence>
<dbReference type="InterPro" id="IPR000223">
    <property type="entry name" value="Pept_S26A_signal_pept_1"/>
</dbReference>
<dbReference type="PROSITE" id="PS00501">
    <property type="entry name" value="SPASE_I_1"/>
    <property type="match status" value="1"/>
</dbReference>
<dbReference type="Gene3D" id="2.10.109.10">
    <property type="entry name" value="Umud Fragment, subunit A"/>
    <property type="match status" value="1"/>
</dbReference>
<dbReference type="PROSITE" id="PS00760">
    <property type="entry name" value="SPASE_I_2"/>
    <property type="match status" value="1"/>
</dbReference>